<evidence type="ECO:0000256" key="2">
    <source>
        <dbReference type="ARBA" id="ARBA00022448"/>
    </source>
</evidence>
<dbReference type="GO" id="GO:1904680">
    <property type="term" value="F:peptide transmembrane transporter activity"/>
    <property type="evidence" value="ECO:0007669"/>
    <property type="project" value="TreeGrafter"/>
</dbReference>
<dbReference type="Gene3D" id="3.40.190.10">
    <property type="entry name" value="Periplasmic binding protein-like II"/>
    <property type="match status" value="1"/>
</dbReference>
<sequence length="544" mass="62135">MKKKFAYLLVLVVLFSVVAAGCIGGEKTSTSTTPTTTKVETEKSQPTQTTKTTNVVIYGYGSEMITLDPSTEFSNSIVVLANVYECLVKYTPEGLKPWLATSWESNENGTVWTFHLRKGVKFHTGNEMTAEDVKWSIERTIRMGLGPAFIWDPVKKIEIVDDYTIKFYLKYPANLPLIASSAYGAYIMDSKYLSKLGDDKAIADWLNKGHDAGTGPYMIDKYDPKTEVILKKFPDYWGGWSDDQFDVAIIKIVPDASLREQMVVSGEIQITRDLPLDDIPKLKDNPNVVVDQTPSYQELYAFFNTKKPPLNNKLVRQALSYAVPYQDIVQYVLHGYGEVAKGPIPKGMFGYFEDLPTYHYDLNKAKELLAKAGYPNGGFKIVFTYTQGDEAEAKVAEIIKAEWKKLGIEVEIRPMNWEQQWALAKSDPAKAQDVFMMYWWPTYPTPYDFLFNMFHCEEEINFNLCYYCNPEFDKLIDEAVTLEGTQPEKAAELYKKAEKILIEDAPAIFFYYPDDIYVYHKSIKGFKDNPGYPQVVFFYELHKA</sequence>
<dbReference type="Pfam" id="PF00496">
    <property type="entry name" value="SBP_bac_5"/>
    <property type="match status" value="1"/>
</dbReference>
<feature type="domain" description="Solute-binding protein family 5" evidence="5">
    <location>
        <begin position="95"/>
        <end position="458"/>
    </location>
</feature>
<dbReference type="InterPro" id="IPR000914">
    <property type="entry name" value="SBP_5_dom"/>
</dbReference>
<dbReference type="PANTHER" id="PTHR30290:SF9">
    <property type="entry name" value="OLIGOPEPTIDE-BINDING PROTEIN APPA"/>
    <property type="match status" value="1"/>
</dbReference>
<dbReference type="SUPFAM" id="SSF53850">
    <property type="entry name" value="Periplasmic binding protein-like II"/>
    <property type="match status" value="1"/>
</dbReference>
<comment type="similarity">
    <text evidence="1">Belongs to the bacterial solute-binding protein 5 family.</text>
</comment>
<evidence type="ECO:0000313" key="7">
    <source>
        <dbReference type="Proteomes" id="UP000066042"/>
    </source>
</evidence>
<evidence type="ECO:0000256" key="4">
    <source>
        <dbReference type="SAM" id="MobiDB-lite"/>
    </source>
</evidence>
<evidence type="ECO:0000313" key="6">
    <source>
        <dbReference type="EMBL" id="ALM74045.1"/>
    </source>
</evidence>
<dbReference type="PROSITE" id="PS51257">
    <property type="entry name" value="PROKAR_LIPOPROTEIN"/>
    <property type="match status" value="1"/>
</dbReference>
<name>A0A0S1X8D0_THEBA</name>
<dbReference type="GO" id="GO:0015833">
    <property type="term" value="P:peptide transport"/>
    <property type="evidence" value="ECO:0007669"/>
    <property type="project" value="TreeGrafter"/>
</dbReference>
<feature type="region of interest" description="Disordered" evidence="4">
    <location>
        <begin position="28"/>
        <end position="47"/>
    </location>
</feature>
<evidence type="ECO:0000259" key="5">
    <source>
        <dbReference type="Pfam" id="PF00496"/>
    </source>
</evidence>
<keyword evidence="2" id="KW-0813">Transport</keyword>
<dbReference type="AlphaFoldDB" id="A0A0S1X8D0"/>
<dbReference type="Proteomes" id="UP000066042">
    <property type="component" value="Chromosome"/>
</dbReference>
<dbReference type="Gene3D" id="3.90.76.10">
    <property type="entry name" value="Dipeptide-binding Protein, Domain 1"/>
    <property type="match status" value="1"/>
</dbReference>
<dbReference type="InterPro" id="IPR039424">
    <property type="entry name" value="SBP_5"/>
</dbReference>
<dbReference type="Gene3D" id="3.10.105.10">
    <property type="entry name" value="Dipeptide-binding Protein, Domain 3"/>
    <property type="match status" value="1"/>
</dbReference>
<reference evidence="6 7" key="1">
    <citation type="journal article" date="2016" name="Genome Announc.">
        <title>Complete genome sequence of the hyperthermophilic and piezophilic archaeon Thermococcus barophilus Ch5, capable of growth at the expense of hydrogenogenesis from carbon monoxide and formate.</title>
        <authorList>
            <person name="Oger P."/>
            <person name="Sokolova T.G."/>
            <person name="Kozhevnikova D.A."/>
            <person name="Taranov E.A."/>
            <person name="Vannier P."/>
            <person name="Lee H.S."/>
            <person name="Kwon K.K."/>
            <person name="Kang S.G."/>
            <person name="Lee J.H."/>
            <person name="Bonch-Osmolovskaya E.A."/>
            <person name="Lebedinsky A.V."/>
        </authorList>
    </citation>
    <scope>NUCLEOTIDE SEQUENCE [LARGE SCALE GENOMIC DNA]</scope>
    <source>
        <strain evidence="7">Ch5</strain>
    </source>
</reference>
<dbReference type="PANTHER" id="PTHR30290">
    <property type="entry name" value="PERIPLASMIC BINDING COMPONENT OF ABC TRANSPORTER"/>
    <property type="match status" value="1"/>
</dbReference>
<dbReference type="RefSeq" id="WP_056933082.1">
    <property type="nucleotide sequence ID" value="NZ_CP013050.1"/>
</dbReference>
<dbReference type="STRING" id="55802.TBCH5v1_0065"/>
<feature type="compositionally biased region" description="Low complexity" evidence="4">
    <location>
        <begin position="28"/>
        <end position="38"/>
    </location>
</feature>
<dbReference type="GO" id="GO:0042597">
    <property type="term" value="C:periplasmic space"/>
    <property type="evidence" value="ECO:0007669"/>
    <property type="project" value="UniProtKB-ARBA"/>
</dbReference>
<dbReference type="CDD" id="cd08512">
    <property type="entry name" value="PBP2_NikA_DppA_OppA_like_7"/>
    <property type="match status" value="1"/>
</dbReference>
<dbReference type="PATRIC" id="fig|55802.8.peg.64"/>
<dbReference type="InterPro" id="IPR023765">
    <property type="entry name" value="SBP_5_CS"/>
</dbReference>
<dbReference type="GO" id="GO:0043190">
    <property type="term" value="C:ATP-binding cassette (ABC) transporter complex"/>
    <property type="evidence" value="ECO:0007669"/>
    <property type="project" value="InterPro"/>
</dbReference>
<keyword evidence="3" id="KW-0732">Signal</keyword>
<organism evidence="6 7">
    <name type="scientific">Thermococcus barophilus</name>
    <dbReference type="NCBI Taxonomy" id="55802"/>
    <lineage>
        <taxon>Archaea</taxon>
        <taxon>Methanobacteriati</taxon>
        <taxon>Methanobacteriota</taxon>
        <taxon>Thermococci</taxon>
        <taxon>Thermococcales</taxon>
        <taxon>Thermococcaceae</taxon>
        <taxon>Thermococcus</taxon>
    </lineage>
</organism>
<proteinExistence type="inferred from homology"/>
<protein>
    <submittedName>
        <fullName evidence="6">Extracellular solute-binding protein</fullName>
    </submittedName>
</protein>
<dbReference type="EMBL" id="CP013050">
    <property type="protein sequence ID" value="ALM74045.1"/>
    <property type="molecule type" value="Genomic_DNA"/>
</dbReference>
<gene>
    <name evidence="6" type="ORF">TBCH5v1_0065</name>
</gene>
<accession>A0A0S1X8D0</accession>
<dbReference type="PIRSF" id="PIRSF002741">
    <property type="entry name" value="MppA"/>
    <property type="match status" value="1"/>
</dbReference>
<evidence type="ECO:0000256" key="3">
    <source>
        <dbReference type="ARBA" id="ARBA00022729"/>
    </source>
</evidence>
<evidence type="ECO:0000256" key="1">
    <source>
        <dbReference type="ARBA" id="ARBA00005695"/>
    </source>
</evidence>
<dbReference type="PROSITE" id="PS01040">
    <property type="entry name" value="SBP_BACTERIAL_5"/>
    <property type="match status" value="1"/>
</dbReference>
<dbReference type="GeneID" id="26135362"/>
<dbReference type="InterPro" id="IPR030678">
    <property type="entry name" value="Peptide/Ni-bd"/>
</dbReference>